<keyword evidence="1" id="KW-0489">Methyltransferase</keyword>
<reference evidence="1" key="1">
    <citation type="submission" date="2020-10" db="EMBL/GenBank/DDBJ databases">
        <title>Connecting structure to function with the recovery of over 1000 high-quality activated sludge metagenome-assembled genomes encoding full-length rRNA genes using long-read sequencing.</title>
        <authorList>
            <person name="Singleton C.M."/>
            <person name="Petriglieri F."/>
            <person name="Kristensen J.M."/>
            <person name="Kirkegaard R.H."/>
            <person name="Michaelsen T.Y."/>
            <person name="Andersen M.H."/>
            <person name="Karst S.M."/>
            <person name="Dueholm M.S."/>
            <person name="Nielsen P.H."/>
            <person name="Albertsen M."/>
        </authorList>
    </citation>
    <scope>NUCLEOTIDE SEQUENCE</scope>
    <source>
        <strain evidence="1">OdNE_18-Q3-R46-58_BAT3C.305</strain>
    </source>
</reference>
<dbReference type="SUPFAM" id="SSF53335">
    <property type="entry name" value="S-adenosyl-L-methionine-dependent methyltransferases"/>
    <property type="match status" value="1"/>
</dbReference>
<evidence type="ECO:0000313" key="1">
    <source>
        <dbReference type="EMBL" id="MBK8891620.1"/>
    </source>
</evidence>
<dbReference type="EMBL" id="JADKBR010000017">
    <property type="protein sequence ID" value="MBK8891620.1"/>
    <property type="molecule type" value="Genomic_DNA"/>
</dbReference>
<dbReference type="Proteomes" id="UP000808146">
    <property type="component" value="Unassembled WGS sequence"/>
</dbReference>
<name>A0A9D7QP44_9RHOO</name>
<accession>A0A9D7QP44</accession>
<comment type="caution">
    <text evidence="1">The sequence shown here is derived from an EMBL/GenBank/DDBJ whole genome shotgun (WGS) entry which is preliminary data.</text>
</comment>
<dbReference type="Pfam" id="PF13578">
    <property type="entry name" value="Methyltransf_24"/>
    <property type="match status" value="1"/>
</dbReference>
<organism evidence="1 2">
    <name type="scientific">Candidatus Dechloromonas phosphorivorans</name>
    <dbReference type="NCBI Taxonomy" id="2899244"/>
    <lineage>
        <taxon>Bacteria</taxon>
        <taxon>Pseudomonadati</taxon>
        <taxon>Pseudomonadota</taxon>
        <taxon>Betaproteobacteria</taxon>
        <taxon>Rhodocyclales</taxon>
        <taxon>Azonexaceae</taxon>
        <taxon>Dechloromonas</taxon>
    </lineage>
</organism>
<keyword evidence="1" id="KW-0808">Transferase</keyword>
<sequence length="288" mass="32853">MSDTVSTTDDLDRPGARLFRIYQASKYLSIKHSSYFHVYEALFGQYVGKYFTFVEVGVLNGGSLFMWREFFGPNARIIGVDLNPAAKKWEAEGFEIHIGSQSDPAFWDEFFRQVGPIDVLLDDGGHTNVQQIVTVHKAINFVRDAGMVVVEDTHCSYFTEFGNPYKYSFVSFGKRVVDYIHARHPQVAPAVADFGSCIASVRFFESIVAFEVDRRLCLKPEPTSNNGISADVTDFRYEGSFAVAIKDVEAKLSFLSRVPIFWRLRLIFPYLLGLQARLESRRVRYLFK</sequence>
<proteinExistence type="predicted"/>
<dbReference type="GO" id="GO:0032259">
    <property type="term" value="P:methylation"/>
    <property type="evidence" value="ECO:0007669"/>
    <property type="project" value="UniProtKB-KW"/>
</dbReference>
<dbReference type="GO" id="GO:0008168">
    <property type="term" value="F:methyltransferase activity"/>
    <property type="evidence" value="ECO:0007669"/>
    <property type="project" value="UniProtKB-KW"/>
</dbReference>
<dbReference type="Gene3D" id="3.40.50.150">
    <property type="entry name" value="Vaccinia Virus protein VP39"/>
    <property type="match status" value="1"/>
</dbReference>
<gene>
    <name evidence="1" type="ORF">IPN75_15205</name>
</gene>
<dbReference type="InterPro" id="IPR029063">
    <property type="entry name" value="SAM-dependent_MTases_sf"/>
</dbReference>
<protein>
    <submittedName>
        <fullName evidence="1">Class I SAM-dependent methyltransferase</fullName>
    </submittedName>
</protein>
<dbReference type="AlphaFoldDB" id="A0A9D7QP44"/>
<evidence type="ECO:0000313" key="2">
    <source>
        <dbReference type="Proteomes" id="UP000808146"/>
    </source>
</evidence>